<dbReference type="InterPro" id="IPR003476">
    <property type="entry name" value="Glyco_hydro_42"/>
</dbReference>
<evidence type="ECO:0000259" key="10">
    <source>
        <dbReference type="Pfam" id="PF08532"/>
    </source>
</evidence>
<keyword evidence="6" id="KW-0862">Zinc</keyword>
<dbReference type="InterPro" id="IPR013738">
    <property type="entry name" value="Beta_galactosidase_Trimer"/>
</dbReference>
<dbReference type="SUPFAM" id="SSF51445">
    <property type="entry name" value="(Trans)glycosidases"/>
    <property type="match status" value="1"/>
</dbReference>
<comment type="catalytic activity">
    <reaction evidence="1 8">
        <text>Hydrolysis of terminal non-reducing beta-D-galactose residues in beta-D-galactosides.</text>
        <dbReference type="EC" id="3.2.1.23"/>
    </reaction>
</comment>
<reference evidence="13" key="1">
    <citation type="journal article" date="2019" name="Int. J. Syst. Evol. Microbiol.">
        <title>The Global Catalogue of Microorganisms (GCM) 10K type strain sequencing project: providing services to taxonomists for standard genome sequencing and annotation.</title>
        <authorList>
            <consortium name="The Broad Institute Genomics Platform"/>
            <consortium name="The Broad Institute Genome Sequencing Center for Infectious Disease"/>
            <person name="Wu L."/>
            <person name="Ma J."/>
        </authorList>
    </citation>
    <scope>NUCLEOTIDE SEQUENCE [LARGE SCALE GENOMIC DNA]</scope>
    <source>
        <strain evidence="13">CCM 8749</strain>
    </source>
</reference>
<accession>A0ABW1IVG4</accession>
<dbReference type="RefSeq" id="WP_379896554.1">
    <property type="nucleotide sequence ID" value="NZ_CBCSCT010000005.1"/>
</dbReference>
<dbReference type="Pfam" id="PF02449">
    <property type="entry name" value="Glyco_hydro_42"/>
    <property type="match status" value="1"/>
</dbReference>
<dbReference type="InterPro" id="IPR029062">
    <property type="entry name" value="Class_I_gatase-like"/>
</dbReference>
<feature type="domain" description="Beta-galactosidase C-terminal" evidence="11">
    <location>
        <begin position="600"/>
        <end position="656"/>
    </location>
</feature>
<dbReference type="GO" id="GO:0004565">
    <property type="term" value="F:beta-galactosidase activity"/>
    <property type="evidence" value="ECO:0007669"/>
    <property type="project" value="UniProtKB-EC"/>
</dbReference>
<evidence type="ECO:0000256" key="2">
    <source>
        <dbReference type="ARBA" id="ARBA00005940"/>
    </source>
</evidence>
<dbReference type="PIRSF" id="PIRSF001084">
    <property type="entry name" value="B-galactosidase"/>
    <property type="match status" value="1"/>
</dbReference>
<keyword evidence="13" id="KW-1185">Reference proteome</keyword>
<evidence type="ECO:0000313" key="12">
    <source>
        <dbReference type="EMBL" id="MFC5989011.1"/>
    </source>
</evidence>
<evidence type="ECO:0000256" key="5">
    <source>
        <dbReference type="ARBA" id="ARBA00022801"/>
    </source>
</evidence>
<evidence type="ECO:0000256" key="7">
    <source>
        <dbReference type="ARBA" id="ARBA00023295"/>
    </source>
</evidence>
<dbReference type="InterPro" id="IPR013739">
    <property type="entry name" value="Beta_galactosidase_C"/>
</dbReference>
<dbReference type="PANTHER" id="PTHR36447:SF2">
    <property type="entry name" value="BETA-GALACTOSIDASE YESZ"/>
    <property type="match status" value="1"/>
</dbReference>
<dbReference type="CDD" id="cd03143">
    <property type="entry name" value="A4_beta-galactosidase_middle_domain"/>
    <property type="match status" value="1"/>
</dbReference>
<evidence type="ECO:0000259" key="9">
    <source>
        <dbReference type="Pfam" id="PF02449"/>
    </source>
</evidence>
<dbReference type="EMBL" id="JBHSQV010000186">
    <property type="protein sequence ID" value="MFC5989011.1"/>
    <property type="molecule type" value="Genomic_DNA"/>
</dbReference>
<dbReference type="InterPro" id="IPR013529">
    <property type="entry name" value="Glyco_hydro_42_N"/>
</dbReference>
<dbReference type="InterPro" id="IPR013780">
    <property type="entry name" value="Glyco_hydro_b"/>
</dbReference>
<dbReference type="Gene3D" id="2.60.40.1180">
    <property type="entry name" value="Golgi alpha-mannosidase II"/>
    <property type="match status" value="1"/>
</dbReference>
<sequence>MRIGVDYYPEHWDRSLWEQDAQLMKETGVKLVRLAEFAWSRLEPEEGKFQFEWLDDAIELFHQKGIEVVLGTPTCTPPNWLVEKHPDVLPVDAQLHPRYPGVRGHRCYNSPSLHRYTKIIVDKLARRYANHPAVIGWQTDNEFGLNECNCENCNEQFRAWVRAKYGDLETVNREWGTVVWSGEYSRWSQVTTPLGGSPHLNPSYQLDYYRFQIDSCVVFQQVQLEILREQCPNQFVTHNIWSYPTMLDYYKVCEPLDFASLDYYPNTNPDKADTNLYSGALTLDLTRGIKNKNFWIMETMSGPPGCWFPMWRTPQPGFIRAFSWQSISRGADTVVHFRWRSATIGAEQFWHGLIDHSNVPGRRFREFAQLCREVNKLSDQLDGTELRNDVALLHSHEQYIAFRIQPQVEGMDYFDNLKVYHRALTKLGAGVDVKNTTDSLDGYKLVVAPSLYLLDEEMAAKLHAFAEAGGTLVLTHRTGVKNMNNVCWMEPLPGPLAKTAGIQVEEYDPIGTHVHTLTMNDDKSYTCTQWCDVIKPVTAETIAAYADDFFAGKPAVTVHPVGSGKVIYIGTQPEEAFFVDLFQALMEESGIQRFKDLPDGVQISVRQKRNEQYLFVLNLSKEVKTVEIGANYKSMLTDEWLEPVVELAPYSVDIVQYTAG</sequence>
<gene>
    <name evidence="12" type="ORF">ACFPXP_21620</name>
</gene>
<dbReference type="Pfam" id="PF08532">
    <property type="entry name" value="Glyco_hydro_42M"/>
    <property type="match status" value="1"/>
</dbReference>
<comment type="similarity">
    <text evidence="2 8">Belongs to the glycosyl hydrolase 42 family.</text>
</comment>
<evidence type="ECO:0000256" key="1">
    <source>
        <dbReference type="ARBA" id="ARBA00001412"/>
    </source>
</evidence>
<keyword evidence="7 8" id="KW-0326">Glycosidase</keyword>
<dbReference type="EC" id="3.2.1.23" evidence="3 8"/>
<evidence type="ECO:0000256" key="4">
    <source>
        <dbReference type="ARBA" id="ARBA00022723"/>
    </source>
</evidence>
<dbReference type="InterPro" id="IPR017853">
    <property type="entry name" value="GH"/>
</dbReference>
<organism evidence="12 13">
    <name type="scientific">Marinicrinis lubricantis</name>
    <dbReference type="NCBI Taxonomy" id="2086470"/>
    <lineage>
        <taxon>Bacteria</taxon>
        <taxon>Bacillati</taxon>
        <taxon>Bacillota</taxon>
        <taxon>Bacilli</taxon>
        <taxon>Bacillales</taxon>
        <taxon>Paenibacillaceae</taxon>
    </lineage>
</organism>
<keyword evidence="5 8" id="KW-0378">Hydrolase</keyword>
<protein>
    <recommendedName>
        <fullName evidence="3 8">Beta-galactosidase</fullName>
        <shortName evidence="8">Beta-gal</shortName>
        <ecNumber evidence="3 8">3.2.1.23</ecNumber>
    </recommendedName>
</protein>
<dbReference type="Proteomes" id="UP001596250">
    <property type="component" value="Unassembled WGS sequence"/>
</dbReference>
<evidence type="ECO:0000259" key="11">
    <source>
        <dbReference type="Pfam" id="PF08533"/>
    </source>
</evidence>
<evidence type="ECO:0000256" key="3">
    <source>
        <dbReference type="ARBA" id="ARBA00012756"/>
    </source>
</evidence>
<evidence type="ECO:0000256" key="6">
    <source>
        <dbReference type="ARBA" id="ARBA00022833"/>
    </source>
</evidence>
<dbReference type="SUPFAM" id="SSF52317">
    <property type="entry name" value="Class I glutamine amidotransferase-like"/>
    <property type="match status" value="1"/>
</dbReference>
<proteinExistence type="inferred from homology"/>
<keyword evidence="4" id="KW-0479">Metal-binding</keyword>
<name>A0ABW1IVG4_9BACL</name>
<dbReference type="PANTHER" id="PTHR36447">
    <property type="entry name" value="BETA-GALACTOSIDASE GANA"/>
    <property type="match status" value="1"/>
</dbReference>
<feature type="domain" description="Beta-galactosidase trimerisation" evidence="10">
    <location>
        <begin position="389"/>
        <end position="591"/>
    </location>
</feature>
<dbReference type="Gene3D" id="3.20.20.80">
    <property type="entry name" value="Glycosidases"/>
    <property type="match status" value="1"/>
</dbReference>
<evidence type="ECO:0000256" key="8">
    <source>
        <dbReference type="PIRNR" id="PIRNR001084"/>
    </source>
</evidence>
<dbReference type="Gene3D" id="3.40.50.880">
    <property type="match status" value="1"/>
</dbReference>
<feature type="domain" description="Glycoside hydrolase family 42 N-terminal" evidence="9">
    <location>
        <begin position="6"/>
        <end position="377"/>
    </location>
</feature>
<comment type="caution">
    <text evidence="12">The sequence shown here is derived from an EMBL/GenBank/DDBJ whole genome shotgun (WGS) entry which is preliminary data.</text>
</comment>
<evidence type="ECO:0000313" key="13">
    <source>
        <dbReference type="Proteomes" id="UP001596250"/>
    </source>
</evidence>
<dbReference type="Pfam" id="PF08533">
    <property type="entry name" value="Glyco_hydro_42C"/>
    <property type="match status" value="1"/>
</dbReference>